<protein>
    <submittedName>
        <fullName evidence="2">DUF1737 domain-containing protein</fullName>
    </submittedName>
</protein>
<dbReference type="RefSeq" id="WP_165120262.1">
    <property type="nucleotide sequence ID" value="NZ_JAAKZG010000011.1"/>
</dbReference>
<dbReference type="Proteomes" id="UP000481252">
    <property type="component" value="Unassembled WGS sequence"/>
</dbReference>
<reference evidence="2 3" key="1">
    <citation type="submission" date="2020-02" db="EMBL/GenBank/DDBJ databases">
        <title>Genome sequence of the type strain CGMCC 1.15528 of Mesorhizobium zhangyense.</title>
        <authorList>
            <person name="Gao J."/>
            <person name="Sun J."/>
        </authorList>
    </citation>
    <scope>NUCLEOTIDE SEQUENCE [LARGE SCALE GENOMIC DNA]</scope>
    <source>
        <strain evidence="2 3">CGMCC 1.15528</strain>
    </source>
</reference>
<evidence type="ECO:0000313" key="3">
    <source>
        <dbReference type="Proteomes" id="UP000481252"/>
    </source>
</evidence>
<sequence>MKLYRFLTGPDDASFCHKVTAAMNKGWHLFGSPTYAYDAEAKIMKCGQAVVKDVDGQEYEAGVTKLSDW</sequence>
<dbReference type="Pfam" id="PF08410">
    <property type="entry name" value="DUF1737"/>
    <property type="match status" value="1"/>
</dbReference>
<gene>
    <name evidence="2" type="ORF">G6N74_22645</name>
</gene>
<proteinExistence type="predicted"/>
<name>A0A7C9VGJ1_9HYPH</name>
<evidence type="ECO:0000259" key="1">
    <source>
        <dbReference type="Pfam" id="PF08410"/>
    </source>
</evidence>
<dbReference type="EMBL" id="JAAKZG010000011">
    <property type="protein sequence ID" value="NGN43868.1"/>
    <property type="molecule type" value="Genomic_DNA"/>
</dbReference>
<dbReference type="AlphaFoldDB" id="A0A7C9VGJ1"/>
<dbReference type="InterPro" id="IPR013619">
    <property type="entry name" value="DUF1737"/>
</dbReference>
<comment type="caution">
    <text evidence="2">The sequence shown here is derived from an EMBL/GenBank/DDBJ whole genome shotgun (WGS) entry which is preliminary data.</text>
</comment>
<evidence type="ECO:0000313" key="2">
    <source>
        <dbReference type="EMBL" id="NGN43868.1"/>
    </source>
</evidence>
<accession>A0A7C9VGJ1</accession>
<organism evidence="2 3">
    <name type="scientific">Mesorhizobium zhangyense</name>
    <dbReference type="NCBI Taxonomy" id="1776730"/>
    <lineage>
        <taxon>Bacteria</taxon>
        <taxon>Pseudomonadati</taxon>
        <taxon>Pseudomonadota</taxon>
        <taxon>Alphaproteobacteria</taxon>
        <taxon>Hyphomicrobiales</taxon>
        <taxon>Phyllobacteriaceae</taxon>
        <taxon>Mesorhizobium</taxon>
    </lineage>
</organism>
<keyword evidence="3" id="KW-1185">Reference proteome</keyword>
<feature type="domain" description="DUF1737" evidence="1">
    <location>
        <begin position="1"/>
        <end position="53"/>
    </location>
</feature>